<dbReference type="AlphaFoldDB" id="A0A7W8BVL2"/>
<evidence type="ECO:0000313" key="2">
    <source>
        <dbReference type="EMBL" id="MBB5128444.1"/>
    </source>
</evidence>
<accession>A0A7W8BVL2</accession>
<protein>
    <recommendedName>
        <fullName evidence="4">Tail terminator</fullName>
    </recommendedName>
</protein>
<dbReference type="EMBL" id="JACHJE010000013">
    <property type="protein sequence ID" value="MBB5128444.1"/>
    <property type="molecule type" value="Genomic_DNA"/>
</dbReference>
<evidence type="ECO:0000313" key="3">
    <source>
        <dbReference type="Proteomes" id="UP000568022"/>
    </source>
</evidence>
<sequence>MADIVDGIARHLDALGLLTYSPDSTDGDTFAGTMPAAPGEAVALTLRPASTTTAPDDAEVAQLQIRVRGTSDPRVSGRRCRAIRDALHGLANVELPDGTWLVLATAPLPAPMGTDSNGRHEHVTTAALDFTAPTPTPTPDPEPAP</sequence>
<evidence type="ECO:0008006" key="4">
    <source>
        <dbReference type="Google" id="ProtNLM"/>
    </source>
</evidence>
<proteinExistence type="predicted"/>
<keyword evidence="3" id="KW-1185">Reference proteome</keyword>
<evidence type="ECO:0000256" key="1">
    <source>
        <dbReference type="SAM" id="MobiDB-lite"/>
    </source>
</evidence>
<dbReference type="Proteomes" id="UP000568022">
    <property type="component" value="Unassembled WGS sequence"/>
</dbReference>
<comment type="caution">
    <text evidence="2">The sequence shown here is derived from an EMBL/GenBank/DDBJ whole genome shotgun (WGS) entry which is preliminary data.</text>
</comment>
<dbReference type="Pfam" id="PF12691">
    <property type="entry name" value="Phage_tail_terminator_6"/>
    <property type="match status" value="1"/>
</dbReference>
<feature type="compositionally biased region" description="Low complexity" evidence="1">
    <location>
        <begin position="124"/>
        <end position="133"/>
    </location>
</feature>
<gene>
    <name evidence="2" type="ORF">FHS32_005219</name>
</gene>
<feature type="region of interest" description="Disordered" evidence="1">
    <location>
        <begin position="124"/>
        <end position="145"/>
    </location>
</feature>
<dbReference type="InterPro" id="IPR024411">
    <property type="entry name" value="Tail_terminator_phage"/>
</dbReference>
<name>A0A7W8BVL2_9ACTN</name>
<organism evidence="2 3">
    <name type="scientific">Streptomyces griseoloalbus</name>
    <dbReference type="NCBI Taxonomy" id="67303"/>
    <lineage>
        <taxon>Bacteria</taxon>
        <taxon>Bacillati</taxon>
        <taxon>Actinomycetota</taxon>
        <taxon>Actinomycetes</taxon>
        <taxon>Kitasatosporales</taxon>
        <taxon>Streptomycetaceae</taxon>
        <taxon>Streptomyces</taxon>
    </lineage>
</organism>
<reference evidence="2 3" key="1">
    <citation type="submission" date="2020-08" db="EMBL/GenBank/DDBJ databases">
        <title>Genomic Encyclopedia of Type Strains, Phase III (KMG-III): the genomes of soil and plant-associated and newly described type strains.</title>
        <authorList>
            <person name="Whitman W."/>
        </authorList>
    </citation>
    <scope>NUCLEOTIDE SEQUENCE [LARGE SCALE GENOMIC DNA]</scope>
    <source>
        <strain evidence="2 3">CECT 3226</strain>
    </source>
</reference>
<feature type="compositionally biased region" description="Pro residues" evidence="1">
    <location>
        <begin position="134"/>
        <end position="145"/>
    </location>
</feature>